<gene>
    <name evidence="1" type="ORF">SAMN05216273_10181</name>
</gene>
<keyword evidence="2" id="KW-1185">Reference proteome</keyword>
<dbReference type="EMBL" id="FNHD01000001">
    <property type="protein sequence ID" value="SDL41944.1"/>
    <property type="molecule type" value="Genomic_DNA"/>
</dbReference>
<dbReference type="Proteomes" id="UP000199242">
    <property type="component" value="Unassembled WGS sequence"/>
</dbReference>
<sequence>MNFHLFLLGISFIKLAIRMIDPMVSLYTYPHLELIINTSTYSHYFDYRITVILKDMMYIIIISLIF</sequence>
<proteinExistence type="predicted"/>
<evidence type="ECO:0000313" key="2">
    <source>
        <dbReference type="Proteomes" id="UP000199242"/>
    </source>
</evidence>
<name>A0ABY0QP32_9FLAO</name>
<organism evidence="1 2">
    <name type="scientific">Chryseobacterium taihuense</name>
    <dbReference type="NCBI Taxonomy" id="1141221"/>
    <lineage>
        <taxon>Bacteria</taxon>
        <taxon>Pseudomonadati</taxon>
        <taxon>Bacteroidota</taxon>
        <taxon>Flavobacteriia</taxon>
        <taxon>Flavobacteriales</taxon>
        <taxon>Weeksellaceae</taxon>
        <taxon>Chryseobacterium group</taxon>
        <taxon>Chryseobacterium</taxon>
    </lineage>
</organism>
<comment type="caution">
    <text evidence="1">The sequence shown here is derived from an EMBL/GenBank/DDBJ whole genome shotgun (WGS) entry which is preliminary data.</text>
</comment>
<accession>A0ABY0QP32</accession>
<evidence type="ECO:0000313" key="1">
    <source>
        <dbReference type="EMBL" id="SDL41944.1"/>
    </source>
</evidence>
<protein>
    <submittedName>
        <fullName evidence="1">Uncharacterized protein</fullName>
    </submittedName>
</protein>
<reference evidence="1 2" key="1">
    <citation type="submission" date="2016-10" db="EMBL/GenBank/DDBJ databases">
        <authorList>
            <person name="Varghese N."/>
            <person name="Submissions S."/>
        </authorList>
    </citation>
    <scope>NUCLEOTIDE SEQUENCE [LARGE SCALE GENOMIC DNA]</scope>
    <source>
        <strain evidence="1 2">CGMCC 1.10941</strain>
    </source>
</reference>